<dbReference type="InterPro" id="IPR050832">
    <property type="entry name" value="Bact_Acetyltransf"/>
</dbReference>
<proteinExistence type="predicted"/>
<evidence type="ECO:0000313" key="4">
    <source>
        <dbReference type="EMBL" id="SIO47370.1"/>
    </source>
</evidence>
<evidence type="ECO:0000256" key="1">
    <source>
        <dbReference type="ARBA" id="ARBA00022679"/>
    </source>
</evidence>
<dbReference type="AlphaFoldDB" id="A0A1N6JSU1"/>
<dbReference type="PANTHER" id="PTHR43877">
    <property type="entry name" value="AMINOALKYLPHOSPHONATE N-ACETYLTRANSFERASE-RELATED-RELATED"/>
    <property type="match status" value="1"/>
</dbReference>
<dbReference type="OrthoDB" id="336415at2"/>
<feature type="domain" description="N-acetyltransferase" evidence="3">
    <location>
        <begin position="6"/>
        <end position="170"/>
    </location>
</feature>
<evidence type="ECO:0000313" key="5">
    <source>
        <dbReference type="Proteomes" id="UP000184693"/>
    </source>
</evidence>
<sequence>MNASGVSYQVVSPADQDAYKQFMTDLFDEELETLPDRLATVSDQQWAEFIKRRAGEHSVLYVARHEGRLVGGGGVGRIEQPSREHTVGLALNVAREYRGQGIGRALLVHTLLWAARAPSVERIELEVTANNASAIHLYQSVGFVVEGVKRDAFKKGERLIDLVQMAITGHDVRLPKC</sequence>
<dbReference type="PROSITE" id="PS51186">
    <property type="entry name" value="GNAT"/>
    <property type="match status" value="1"/>
</dbReference>
<dbReference type="RefSeq" id="WP_074266989.1">
    <property type="nucleotide sequence ID" value="NZ_FSRM01000002.1"/>
</dbReference>
<accession>A0A1N6JSU1</accession>
<gene>
    <name evidence="4" type="ORF">SAMN05444168_4947</name>
</gene>
<dbReference type="GO" id="GO:0016747">
    <property type="term" value="F:acyltransferase activity, transferring groups other than amino-acyl groups"/>
    <property type="evidence" value="ECO:0007669"/>
    <property type="project" value="InterPro"/>
</dbReference>
<dbReference type="CDD" id="cd04301">
    <property type="entry name" value="NAT_SF"/>
    <property type="match status" value="1"/>
</dbReference>
<dbReference type="SUPFAM" id="SSF55729">
    <property type="entry name" value="Acyl-CoA N-acyltransferases (Nat)"/>
    <property type="match status" value="1"/>
</dbReference>
<evidence type="ECO:0000259" key="3">
    <source>
        <dbReference type="PROSITE" id="PS51186"/>
    </source>
</evidence>
<name>A0A1N6JSU1_9BURK</name>
<reference evidence="4 5" key="1">
    <citation type="submission" date="2016-11" db="EMBL/GenBank/DDBJ databases">
        <authorList>
            <person name="Jaros S."/>
            <person name="Januszkiewicz K."/>
            <person name="Wedrychowicz H."/>
        </authorList>
    </citation>
    <scope>NUCLEOTIDE SEQUENCE [LARGE SCALE GENOMIC DNA]</scope>
    <source>
        <strain evidence="4 5">GAS86</strain>
    </source>
</reference>
<dbReference type="Pfam" id="PF00583">
    <property type="entry name" value="Acetyltransf_1"/>
    <property type="match status" value="1"/>
</dbReference>
<protein>
    <submittedName>
        <fullName evidence="4">Putative acetyltransferase</fullName>
    </submittedName>
</protein>
<keyword evidence="1 4" id="KW-0808">Transferase</keyword>
<dbReference type="InterPro" id="IPR016181">
    <property type="entry name" value="Acyl_CoA_acyltransferase"/>
</dbReference>
<keyword evidence="2" id="KW-0012">Acyltransferase</keyword>
<dbReference type="Proteomes" id="UP000184693">
    <property type="component" value="Unassembled WGS sequence"/>
</dbReference>
<evidence type="ECO:0000256" key="2">
    <source>
        <dbReference type="ARBA" id="ARBA00023315"/>
    </source>
</evidence>
<organism evidence="4 5">
    <name type="scientific">Paraburkholderia phenazinium</name>
    <dbReference type="NCBI Taxonomy" id="60549"/>
    <lineage>
        <taxon>Bacteria</taxon>
        <taxon>Pseudomonadati</taxon>
        <taxon>Pseudomonadota</taxon>
        <taxon>Betaproteobacteria</taxon>
        <taxon>Burkholderiales</taxon>
        <taxon>Burkholderiaceae</taxon>
        <taxon>Paraburkholderia</taxon>
    </lineage>
</organism>
<dbReference type="Gene3D" id="3.40.630.30">
    <property type="match status" value="1"/>
</dbReference>
<dbReference type="EMBL" id="FSRM01000002">
    <property type="protein sequence ID" value="SIO47370.1"/>
    <property type="molecule type" value="Genomic_DNA"/>
</dbReference>
<dbReference type="InterPro" id="IPR000182">
    <property type="entry name" value="GNAT_dom"/>
</dbReference>